<gene>
    <name evidence="7" type="ORF">g.1659</name>
</gene>
<dbReference type="InterPro" id="IPR012674">
    <property type="entry name" value="Calycin"/>
</dbReference>
<dbReference type="EMBL" id="GEDC01010368">
    <property type="protein sequence ID" value="JAS26930.1"/>
    <property type="molecule type" value="Transcribed_RNA"/>
</dbReference>
<organism evidence="7">
    <name type="scientific">Clastoptera arizonana</name>
    <name type="common">Arizona spittle bug</name>
    <dbReference type="NCBI Taxonomy" id="38151"/>
    <lineage>
        <taxon>Eukaryota</taxon>
        <taxon>Metazoa</taxon>
        <taxon>Ecdysozoa</taxon>
        <taxon>Arthropoda</taxon>
        <taxon>Hexapoda</taxon>
        <taxon>Insecta</taxon>
        <taxon>Pterygota</taxon>
        <taxon>Neoptera</taxon>
        <taxon>Paraneoptera</taxon>
        <taxon>Hemiptera</taxon>
        <taxon>Auchenorrhyncha</taxon>
        <taxon>Cercopoidea</taxon>
        <taxon>Clastopteridae</taxon>
        <taxon>Clastoptera</taxon>
    </lineage>
</organism>
<dbReference type="CDD" id="cd19852">
    <property type="entry name" value="FABP_pancrustacea"/>
    <property type="match status" value="1"/>
</dbReference>
<dbReference type="PRINTS" id="PR00178">
    <property type="entry name" value="FATTYACIDBP"/>
</dbReference>
<comment type="function">
    <text evidence="3">Binds fatty acids in a 1:1 molar ratio.</text>
</comment>
<dbReference type="InterPro" id="IPR000566">
    <property type="entry name" value="Lipocln_cytosolic_FA-bd_dom"/>
</dbReference>
<dbReference type="InterPro" id="IPR031259">
    <property type="entry name" value="ILBP"/>
</dbReference>
<proteinExistence type="inferred from homology"/>
<dbReference type="PANTHER" id="PTHR11955">
    <property type="entry name" value="FATTY ACID BINDING PROTEIN"/>
    <property type="match status" value="1"/>
</dbReference>
<protein>
    <recommendedName>
        <fullName evidence="4">Fatty acid-binding protein, muscle</fullName>
    </recommendedName>
    <alternativeName>
        <fullName evidence="5">M-FABP</fullName>
    </alternativeName>
</protein>
<dbReference type="Pfam" id="PF00061">
    <property type="entry name" value="Lipocalin"/>
    <property type="match status" value="1"/>
</dbReference>
<evidence type="ECO:0000259" key="6">
    <source>
        <dbReference type="Pfam" id="PF00061"/>
    </source>
</evidence>
<reference evidence="7" key="1">
    <citation type="submission" date="2015-12" db="EMBL/GenBank/DDBJ databases">
        <title>De novo transcriptome assembly of four potential Pierce s Disease insect vectors from Arizona vineyards.</title>
        <authorList>
            <person name="Tassone E.E."/>
        </authorList>
    </citation>
    <scope>NUCLEOTIDE SEQUENCE</scope>
</reference>
<feature type="domain" description="Lipocalin/cytosolic fatty-acid binding" evidence="6">
    <location>
        <begin position="9"/>
        <end position="130"/>
    </location>
</feature>
<sequence>MLSEFCGKKYKLHSSERFDEYMKALGVGLVTRKVGVSVKPVIELKNDDGVYSLSSNSTFKNTLIKFKLGEEFDEETPDGRMVKSLIVQDGNKLIQNQKGEKDTQIVREFSKDEVKMVLTVDDIVCTRIYKLQE</sequence>
<comment type="similarity">
    <text evidence="1">Belongs to the calycin superfamily. Fatty-acid binding protein (FABP) family.</text>
</comment>
<name>A0A1B6DMS6_9HEMI</name>
<dbReference type="AlphaFoldDB" id="A0A1B6DMS6"/>
<dbReference type="SUPFAM" id="SSF50814">
    <property type="entry name" value="Lipocalins"/>
    <property type="match status" value="1"/>
</dbReference>
<evidence type="ECO:0000256" key="3">
    <source>
        <dbReference type="ARBA" id="ARBA00057009"/>
    </source>
</evidence>
<keyword evidence="2" id="KW-0446">Lipid-binding</keyword>
<evidence type="ECO:0000256" key="5">
    <source>
        <dbReference type="ARBA" id="ARBA00081149"/>
    </source>
</evidence>
<accession>A0A1B6DMS6</accession>
<dbReference type="Gene3D" id="2.40.128.20">
    <property type="match status" value="1"/>
</dbReference>
<dbReference type="InterPro" id="IPR000463">
    <property type="entry name" value="Fatty_acid-bd"/>
</dbReference>
<evidence type="ECO:0000256" key="4">
    <source>
        <dbReference type="ARBA" id="ARBA00072951"/>
    </source>
</evidence>
<dbReference type="FunFam" id="2.40.128.20:FF:000001">
    <property type="entry name" value="Fatty acid-binding protein, adipocyte"/>
    <property type="match status" value="1"/>
</dbReference>
<evidence type="ECO:0000313" key="7">
    <source>
        <dbReference type="EMBL" id="JAS26930.1"/>
    </source>
</evidence>
<dbReference type="GO" id="GO:0005504">
    <property type="term" value="F:fatty acid binding"/>
    <property type="evidence" value="ECO:0007669"/>
    <property type="project" value="UniProtKB-ARBA"/>
</dbReference>
<evidence type="ECO:0000256" key="2">
    <source>
        <dbReference type="ARBA" id="ARBA00023121"/>
    </source>
</evidence>
<evidence type="ECO:0000256" key="1">
    <source>
        <dbReference type="ARBA" id="ARBA00008390"/>
    </source>
</evidence>